<dbReference type="Pfam" id="PF00001">
    <property type="entry name" value="7tm_1"/>
    <property type="match status" value="1"/>
</dbReference>
<dbReference type="PROSITE" id="PS50262">
    <property type="entry name" value="G_PROTEIN_RECEP_F1_2"/>
    <property type="match status" value="1"/>
</dbReference>
<dbReference type="OMA" id="EVLYCHV"/>
<proteinExistence type="predicted"/>
<accession>H0XJ84</accession>
<evidence type="ECO:0000256" key="3">
    <source>
        <dbReference type="ARBA" id="ARBA00022989"/>
    </source>
</evidence>
<dbReference type="InParanoid" id="H0XJ84"/>
<feature type="transmembrane region" description="Helical" evidence="8">
    <location>
        <begin position="77"/>
        <end position="102"/>
    </location>
</feature>
<dbReference type="STRING" id="30611.ENSOGAP00000016174"/>
<sequence>THEPHSLRCELVHLIGNWHCLIVALVGLPGNAAVLWLLGFRMHRNTFSVYILNLAVADFLYLCYCTVITLMKLFHAFFAIPIILFPVGIFSYFAGLSMLSAISTERCLSALWPIWYRCHQPRHTSAVVCALLWALALLLSTLQFFICYFQDENGDLILCLIIEFIVSAYIMVLFVVLCGSSLALLTRFLCGSRRMKMTRLYLTFLLTVLVFLVCGLPWGISWFLFSRFTEVKIVLPCYFVAVSRVLSCVNSSANPLIYFFVGYFRQQRQGRRQTLKMVLQRALQDTPVGNDCGSSLPQGTMQL</sequence>
<dbReference type="Ensembl" id="ENSOGAT00000024773.1">
    <property type="protein sequence ID" value="ENSOGAP00000016174.1"/>
    <property type="gene ID" value="ENSOGAG00000033775.1"/>
</dbReference>
<feature type="domain" description="G-protein coupled receptors family 1 profile" evidence="9">
    <location>
        <begin position="30"/>
        <end position="258"/>
    </location>
</feature>
<dbReference type="InterPro" id="IPR026234">
    <property type="entry name" value="MRGPCRFAMILY"/>
</dbReference>
<comment type="subcellular location">
    <subcellularLocation>
        <location evidence="1">Membrane</location>
        <topology evidence="1">Multi-pass membrane protein</topology>
    </subcellularLocation>
</comment>
<dbReference type="PRINTS" id="PR02108">
    <property type="entry name" value="MRGPCRFAMILY"/>
</dbReference>
<evidence type="ECO:0000256" key="1">
    <source>
        <dbReference type="ARBA" id="ARBA00004141"/>
    </source>
</evidence>
<feature type="transmembrane region" description="Helical" evidence="8">
    <location>
        <begin position="244"/>
        <end position="264"/>
    </location>
</feature>
<dbReference type="EMBL" id="AAQR03002145">
    <property type="status" value="NOT_ANNOTATED_CDS"/>
    <property type="molecule type" value="Genomic_DNA"/>
</dbReference>
<keyword evidence="2 8" id="KW-0812">Transmembrane</keyword>
<dbReference type="eggNOG" id="ENOG502RTWA">
    <property type="taxonomic scope" value="Eukaryota"/>
</dbReference>
<protein>
    <recommendedName>
        <fullName evidence="9">G-protein coupled receptors family 1 profile domain-containing protein</fullName>
    </recommendedName>
</protein>
<dbReference type="InterPro" id="IPR017452">
    <property type="entry name" value="GPCR_Rhodpsn_7TM"/>
</dbReference>
<reference evidence="10" key="3">
    <citation type="submission" date="2025-09" db="UniProtKB">
        <authorList>
            <consortium name="Ensembl"/>
        </authorList>
    </citation>
    <scope>IDENTIFICATION</scope>
</reference>
<dbReference type="InterPro" id="IPR000276">
    <property type="entry name" value="GPCR_Rhodpsn"/>
</dbReference>
<evidence type="ECO:0000256" key="5">
    <source>
        <dbReference type="ARBA" id="ARBA00023136"/>
    </source>
</evidence>
<feature type="transmembrane region" description="Helical" evidence="8">
    <location>
        <begin position="50"/>
        <end position="71"/>
    </location>
</feature>
<feature type="transmembrane region" description="Helical" evidence="8">
    <location>
        <begin position="123"/>
        <end position="146"/>
    </location>
</feature>
<dbReference type="GO" id="GO:0004930">
    <property type="term" value="F:G protein-coupled receptor activity"/>
    <property type="evidence" value="ECO:0007669"/>
    <property type="project" value="UniProtKB-KW"/>
</dbReference>
<evidence type="ECO:0000256" key="4">
    <source>
        <dbReference type="ARBA" id="ARBA00023040"/>
    </source>
</evidence>
<dbReference type="PRINTS" id="PR00237">
    <property type="entry name" value="GPCRRHODOPSN"/>
</dbReference>
<feature type="transmembrane region" description="Helical" evidence="8">
    <location>
        <begin position="15"/>
        <end position="38"/>
    </location>
</feature>
<keyword evidence="4" id="KW-0297">G-protein coupled receptor</keyword>
<dbReference type="HOGENOM" id="CLU_009579_4_1_1"/>
<evidence type="ECO:0000256" key="8">
    <source>
        <dbReference type="SAM" id="Phobius"/>
    </source>
</evidence>
<reference evidence="11" key="1">
    <citation type="submission" date="2011-03" db="EMBL/GenBank/DDBJ databases">
        <title>Version 3 of the genome sequence of Otolemur garnettii (Bushbaby).</title>
        <authorList>
            <consortium name="The Broad Institute Genome Sequencing Platform"/>
            <person name="Di Palma F."/>
            <person name="Johnson J."/>
            <person name="Lander E.S."/>
            <person name="Lindblad-Toh K."/>
            <person name="Jaffe D.B."/>
            <person name="Gnerre S."/>
            <person name="MacCallum I."/>
            <person name="Przybylski D."/>
            <person name="Ribeiro F.J."/>
            <person name="Burton J.N."/>
            <person name="Walker B.J."/>
            <person name="Sharpe T."/>
            <person name="Hall G."/>
        </authorList>
    </citation>
    <scope>NUCLEOTIDE SEQUENCE [LARGE SCALE GENOMIC DNA]</scope>
</reference>
<dbReference type="PANTHER" id="PTHR11334">
    <property type="entry name" value="MAS-RELATED G-PROTEIN COUPLED RECEPTOR"/>
    <property type="match status" value="1"/>
</dbReference>
<name>H0XJ84_OTOGA</name>
<feature type="transmembrane region" description="Helical" evidence="8">
    <location>
        <begin position="201"/>
        <end position="224"/>
    </location>
</feature>
<dbReference type="SUPFAM" id="SSF81321">
    <property type="entry name" value="Family A G protein-coupled receptor-like"/>
    <property type="match status" value="1"/>
</dbReference>
<dbReference type="AlphaFoldDB" id="H0XJ84"/>
<evidence type="ECO:0000313" key="10">
    <source>
        <dbReference type="Ensembl" id="ENSOGAP00000016174.1"/>
    </source>
</evidence>
<evidence type="ECO:0000256" key="2">
    <source>
        <dbReference type="ARBA" id="ARBA00022692"/>
    </source>
</evidence>
<keyword evidence="6" id="KW-0675">Receptor</keyword>
<keyword evidence="5 8" id="KW-0472">Membrane</keyword>
<reference evidence="10" key="2">
    <citation type="submission" date="2025-08" db="UniProtKB">
        <authorList>
            <consortium name="Ensembl"/>
        </authorList>
    </citation>
    <scope>IDENTIFICATION</scope>
</reference>
<evidence type="ECO:0000256" key="6">
    <source>
        <dbReference type="ARBA" id="ARBA00023170"/>
    </source>
</evidence>
<feature type="transmembrane region" description="Helical" evidence="8">
    <location>
        <begin position="166"/>
        <end position="189"/>
    </location>
</feature>
<dbReference type="GeneTree" id="ENSGT01030000234639"/>
<dbReference type="Proteomes" id="UP000005225">
    <property type="component" value="Unassembled WGS sequence"/>
</dbReference>
<dbReference type="Gene3D" id="1.20.1070.10">
    <property type="entry name" value="Rhodopsin 7-helix transmembrane proteins"/>
    <property type="match status" value="1"/>
</dbReference>
<evidence type="ECO:0000259" key="9">
    <source>
        <dbReference type="PROSITE" id="PS50262"/>
    </source>
</evidence>
<evidence type="ECO:0000256" key="7">
    <source>
        <dbReference type="ARBA" id="ARBA00023224"/>
    </source>
</evidence>
<dbReference type="GO" id="GO:0005886">
    <property type="term" value="C:plasma membrane"/>
    <property type="evidence" value="ECO:0007669"/>
    <property type="project" value="TreeGrafter"/>
</dbReference>
<keyword evidence="7" id="KW-0807">Transducer</keyword>
<dbReference type="PANTHER" id="PTHR11334:SF34">
    <property type="entry name" value="MAS-RELATED G-PROTEIN COUPLED RECEPTOR MEMBER X3"/>
    <property type="match status" value="1"/>
</dbReference>
<organism evidence="10 11">
    <name type="scientific">Otolemur garnettii</name>
    <name type="common">Small-eared galago</name>
    <name type="synonym">Garnett's greater bushbaby</name>
    <dbReference type="NCBI Taxonomy" id="30611"/>
    <lineage>
        <taxon>Eukaryota</taxon>
        <taxon>Metazoa</taxon>
        <taxon>Chordata</taxon>
        <taxon>Craniata</taxon>
        <taxon>Vertebrata</taxon>
        <taxon>Euteleostomi</taxon>
        <taxon>Mammalia</taxon>
        <taxon>Eutheria</taxon>
        <taxon>Euarchontoglires</taxon>
        <taxon>Primates</taxon>
        <taxon>Strepsirrhini</taxon>
        <taxon>Lorisiformes</taxon>
        <taxon>Galagidae</taxon>
        <taxon>Otolemur</taxon>
    </lineage>
</organism>
<evidence type="ECO:0000313" key="11">
    <source>
        <dbReference type="Proteomes" id="UP000005225"/>
    </source>
</evidence>
<dbReference type="FunFam" id="1.20.1070.10:FF:000140">
    <property type="entry name" value="Mas-related G-protein coupled receptor member X2"/>
    <property type="match status" value="1"/>
</dbReference>
<keyword evidence="11" id="KW-1185">Reference proteome</keyword>
<keyword evidence="3 8" id="KW-1133">Transmembrane helix</keyword>